<dbReference type="Pfam" id="PF07859">
    <property type="entry name" value="Abhydrolase_3"/>
    <property type="match status" value="1"/>
</dbReference>
<dbReference type="InterPro" id="IPR050466">
    <property type="entry name" value="Carboxylest/Gibb_receptor"/>
</dbReference>
<accession>A0ABY9DKW0</accession>
<dbReference type="Proteomes" id="UP001227230">
    <property type="component" value="Chromosome 16"/>
</dbReference>
<protein>
    <recommendedName>
        <fullName evidence="2">Alpha/beta hydrolase fold-3 domain-containing protein</fullName>
    </recommendedName>
</protein>
<evidence type="ECO:0000313" key="3">
    <source>
        <dbReference type="EMBL" id="WKA07036.1"/>
    </source>
</evidence>
<evidence type="ECO:0000313" key="4">
    <source>
        <dbReference type="Proteomes" id="UP001227230"/>
    </source>
</evidence>
<name>A0ABY9DKW0_VITVI</name>
<evidence type="ECO:0000259" key="2">
    <source>
        <dbReference type="Pfam" id="PF07859"/>
    </source>
</evidence>
<dbReference type="PANTHER" id="PTHR23024">
    <property type="entry name" value="ARYLACETAMIDE DEACETYLASE"/>
    <property type="match status" value="1"/>
</dbReference>
<dbReference type="EMBL" id="CP126663">
    <property type="protein sequence ID" value="WKA07036.1"/>
    <property type="molecule type" value="Genomic_DNA"/>
</dbReference>
<dbReference type="Gene3D" id="3.40.50.1820">
    <property type="entry name" value="alpha/beta hydrolase"/>
    <property type="match status" value="1"/>
</dbReference>
<dbReference type="SUPFAM" id="SSF53474">
    <property type="entry name" value="alpha/beta-Hydrolases"/>
    <property type="match status" value="1"/>
</dbReference>
<dbReference type="PANTHER" id="PTHR23024:SF546">
    <property type="entry name" value="CARBOXYLESTERASE 120-RELATED"/>
    <property type="match status" value="1"/>
</dbReference>
<dbReference type="InterPro" id="IPR013094">
    <property type="entry name" value="AB_hydrolase_3"/>
</dbReference>
<proteinExistence type="inferred from homology"/>
<organism evidence="3 4">
    <name type="scientific">Vitis vinifera</name>
    <name type="common">Grape</name>
    <dbReference type="NCBI Taxonomy" id="29760"/>
    <lineage>
        <taxon>Eukaryota</taxon>
        <taxon>Viridiplantae</taxon>
        <taxon>Streptophyta</taxon>
        <taxon>Embryophyta</taxon>
        <taxon>Tracheophyta</taxon>
        <taxon>Spermatophyta</taxon>
        <taxon>Magnoliopsida</taxon>
        <taxon>eudicotyledons</taxon>
        <taxon>Gunneridae</taxon>
        <taxon>Pentapetalae</taxon>
        <taxon>rosids</taxon>
        <taxon>Vitales</taxon>
        <taxon>Vitaceae</taxon>
        <taxon>Viteae</taxon>
        <taxon>Vitis</taxon>
    </lineage>
</organism>
<keyword evidence="4" id="KW-1185">Reference proteome</keyword>
<comment type="similarity">
    <text evidence="1">Belongs to the 'GDXG' lipolytic enzyme family.</text>
</comment>
<evidence type="ECO:0000256" key="1">
    <source>
        <dbReference type="ARBA" id="ARBA00010515"/>
    </source>
</evidence>
<reference evidence="3 4" key="1">
    <citation type="journal article" date="2023" name="Hortic Res">
        <title>The complete reference genome for grapevine (Vitis vinifera L.) genetics and breeding.</title>
        <authorList>
            <person name="Shi X."/>
            <person name="Cao S."/>
            <person name="Wang X."/>
            <person name="Huang S."/>
            <person name="Wang Y."/>
            <person name="Liu Z."/>
            <person name="Liu W."/>
            <person name="Leng X."/>
            <person name="Peng Y."/>
            <person name="Wang N."/>
            <person name="Wang Y."/>
            <person name="Ma Z."/>
            <person name="Xu X."/>
            <person name="Zhang F."/>
            <person name="Xue H."/>
            <person name="Zhong H."/>
            <person name="Wang Y."/>
            <person name="Zhang K."/>
            <person name="Velt A."/>
            <person name="Avia K."/>
            <person name="Holtgrawe D."/>
            <person name="Grimplet J."/>
            <person name="Matus J.T."/>
            <person name="Ware D."/>
            <person name="Wu X."/>
            <person name="Wang H."/>
            <person name="Liu C."/>
            <person name="Fang Y."/>
            <person name="Rustenholz C."/>
            <person name="Cheng Z."/>
            <person name="Xiao H."/>
            <person name="Zhou Y."/>
        </authorList>
    </citation>
    <scope>NUCLEOTIDE SEQUENCE [LARGE SCALE GENOMIC DNA]</scope>
    <source>
        <strain evidence="4">cv. Pinot noir / PN40024</strain>
        <tissue evidence="3">Leaf</tissue>
    </source>
</reference>
<sequence>MSETPKPSVSYNDSLKMVHNPDGSVTRLTLFPITSASPNPDQYTTHTSPFLSKDITINTQKNIWVRVFLPRQALENNATTSKLPLIVYFHGGGFITCSANTSVFHDLCAGMATDLSAVVVSLEYRLAPEYRLPAAYDDAEEALHWIKSTDEPWVMKYADTSCCFLMGSSAGGNMAYFAGVRVAGAVEEFKPLRIKGLIMHHPFFGGMKRSGSEVRSENDTILSLSATDLMWELALPEGADRDHEYSNPMVEKGAEQCEKIGRLGWKVLVTGCEGDLLLDRQKEWVEMAKKKGVAVDSSFVEGGFHVIELVDASKAKAMFRLINKFMLS</sequence>
<feature type="domain" description="Alpha/beta hydrolase fold-3" evidence="2">
    <location>
        <begin position="86"/>
        <end position="307"/>
    </location>
</feature>
<gene>
    <name evidence="3" type="ORF">VitviT2T_024904</name>
</gene>
<dbReference type="InterPro" id="IPR029058">
    <property type="entry name" value="AB_hydrolase_fold"/>
</dbReference>